<keyword evidence="1" id="KW-0614">Plasmid</keyword>
<dbReference type="RefSeq" id="WP_050460147.1">
    <property type="nucleotide sequence ID" value="NZ_CP011948.1"/>
</dbReference>
<protein>
    <submittedName>
        <fullName evidence="1">Uncharacterized protein</fullName>
    </submittedName>
</protein>
<name>A0A0K1IXX9_HALGI</name>
<geneLocation type="plasmid" evidence="1 2">
    <name>pHG1</name>
</geneLocation>
<dbReference type="EMBL" id="CP011948">
    <property type="protein sequence ID" value="AKU09377.1"/>
    <property type="molecule type" value="Genomic_DNA"/>
</dbReference>
<gene>
    <name evidence="1" type="ORF">ABY42_16415</name>
</gene>
<accession>A0A0K1IXX9</accession>
<organism evidence="1 2">
    <name type="scientific">Haloferax gibbonsii</name>
    <dbReference type="NCBI Taxonomy" id="35746"/>
    <lineage>
        <taxon>Archaea</taxon>
        <taxon>Methanobacteriati</taxon>
        <taxon>Methanobacteriota</taxon>
        <taxon>Stenosarchaea group</taxon>
        <taxon>Halobacteria</taxon>
        <taxon>Halobacteriales</taxon>
        <taxon>Haloferacaceae</taxon>
        <taxon>Haloferax</taxon>
    </lineage>
</organism>
<dbReference type="PATRIC" id="fig|35746.4.peg.3561"/>
<sequence length="107" mass="12272">MDLQITGLEDLEERVGNALNRIGELQAGTRVQSDTFFSQPFMRDHTEFDSFAAFCDQSPWAFDDVADARDVSRARLDEYVAGRTDFETWEEMKTRAAEEEIIDQIVS</sequence>
<reference evidence="2" key="1">
    <citation type="journal article" date="2015" name="J. Biotechnol.">
        <title>Complete genome sequence of Haloferax gibbonsii strain ARA6, a potential producer of polyhydroxyalkanoates and halocins isolated from Araruama, Rio de Janeiro, Brasil.</title>
        <authorList>
            <person name="Pinto L.H."/>
            <person name="D'Alincourt Carvalho-Assef A.P."/>
            <person name="Vieira R.P."/>
            <person name="Clementino M.M."/>
            <person name="Albano R.M."/>
        </authorList>
    </citation>
    <scope>NUCLEOTIDE SEQUENCE [LARGE SCALE GENOMIC DNA]</scope>
    <source>
        <strain evidence="2">ARA6</strain>
        <plasmid evidence="2">Plasmid pHG1</plasmid>
    </source>
</reference>
<proteinExistence type="predicted"/>
<dbReference type="GeneID" id="25247568"/>
<dbReference type="AlphaFoldDB" id="A0A0K1IXX9"/>
<evidence type="ECO:0000313" key="2">
    <source>
        <dbReference type="Proteomes" id="UP000066124"/>
    </source>
</evidence>
<dbReference type="Proteomes" id="UP000066124">
    <property type="component" value="Plasmid pHG1"/>
</dbReference>
<dbReference type="KEGG" id="hgi:ABY42_16415"/>
<evidence type="ECO:0000313" key="1">
    <source>
        <dbReference type="EMBL" id="AKU09377.1"/>
    </source>
</evidence>